<feature type="non-terminal residue" evidence="1">
    <location>
        <position position="1"/>
    </location>
</feature>
<dbReference type="AlphaFoldDB" id="A0A0F8WBY8"/>
<gene>
    <name evidence="1" type="ORF">LCGC14_3088050</name>
</gene>
<sequence>IMLISAPLKQYIALAMAEEDWGDLLKEVE</sequence>
<proteinExistence type="predicted"/>
<reference evidence="1" key="1">
    <citation type="journal article" date="2015" name="Nature">
        <title>Complex archaea that bridge the gap between prokaryotes and eukaryotes.</title>
        <authorList>
            <person name="Spang A."/>
            <person name="Saw J.H."/>
            <person name="Jorgensen S.L."/>
            <person name="Zaremba-Niedzwiedzka K."/>
            <person name="Martijn J."/>
            <person name="Lind A.E."/>
            <person name="van Eijk R."/>
            <person name="Schleper C."/>
            <person name="Guy L."/>
            <person name="Ettema T.J."/>
        </authorList>
    </citation>
    <scope>NUCLEOTIDE SEQUENCE</scope>
</reference>
<comment type="caution">
    <text evidence="1">The sequence shown here is derived from an EMBL/GenBank/DDBJ whole genome shotgun (WGS) entry which is preliminary data.</text>
</comment>
<name>A0A0F8WBY8_9ZZZZ</name>
<accession>A0A0F8WBY8</accession>
<organism evidence="1">
    <name type="scientific">marine sediment metagenome</name>
    <dbReference type="NCBI Taxonomy" id="412755"/>
    <lineage>
        <taxon>unclassified sequences</taxon>
        <taxon>metagenomes</taxon>
        <taxon>ecological metagenomes</taxon>
    </lineage>
</organism>
<protein>
    <submittedName>
        <fullName evidence="1">Uncharacterized protein</fullName>
    </submittedName>
</protein>
<evidence type="ECO:0000313" key="1">
    <source>
        <dbReference type="EMBL" id="KKK54113.1"/>
    </source>
</evidence>
<dbReference type="EMBL" id="LAZR01066165">
    <property type="protein sequence ID" value="KKK54113.1"/>
    <property type="molecule type" value="Genomic_DNA"/>
</dbReference>